<dbReference type="OrthoDB" id="4769at2759"/>
<sequence>MITQRFLLLSLLLGSLVLISNKVNEKVPEPYMDEIFHIPQAMKYVQNKFSEWDDKITTLPGLYLFSYLIEHVGMNVGFFKEFMGTSGSFRSINGLFLVALFLLFGKILHNDLRAFRLVLFPLLYFFAFLYYTDVGSCLFVCMSFYFSRKEQITTSGICALIAVLFRQSNIIWAFWIVVSYLVEQLEKRENFEEQSLISQIWIFIKAIFANFSRILIQFWSFVLLAIIFILFVVWNGGLTVGDKSNHIAITHVSQFFYFFVFSCVMEPGLLIHRCLKWKQEVKNWKGFTLSLIILTPLCAALSYYFSYVHIFMLSDNRHYIFYLWRKFFKIHISPTIQLKYCIIYSPIYVACLLLIYSEIRKQRSLIWTIVFICCTALNLIPLPLVEFRYFIVPFLLMNLNLKHVDSSLEIKHMHTRVDIINMVWYLLINGITIYIFLYKPFTGPDGNEARFMW</sequence>
<keyword evidence="9" id="KW-0256">Endoplasmic reticulum</keyword>
<evidence type="ECO:0000256" key="12">
    <source>
        <dbReference type="ARBA" id="ARBA00044727"/>
    </source>
</evidence>
<evidence type="ECO:0000256" key="4">
    <source>
        <dbReference type="ARBA" id="ARBA00011967"/>
    </source>
</evidence>
<feature type="chain" id="PRO_5025588339" description="Dol-P-Glc:Glc(2)Man(9)GlcNAc(2)-PP-Dol alpha-1,2-glucosyltransferase" evidence="15">
    <location>
        <begin position="23"/>
        <end position="453"/>
    </location>
</feature>
<keyword evidence="10 14" id="KW-1133">Transmembrane helix</keyword>
<comment type="pathway">
    <text evidence="2">Protein modification; protein glycosylation.</text>
</comment>
<feature type="transmembrane region" description="Helical" evidence="14">
    <location>
        <begin position="157"/>
        <end position="182"/>
    </location>
</feature>
<dbReference type="VEuPathDB" id="AmoebaDB:NfTy_018570"/>
<dbReference type="OMA" id="VWDSKIT"/>
<keyword evidence="17" id="KW-1185">Reference proteome</keyword>
<feature type="transmembrane region" description="Helical" evidence="14">
    <location>
        <begin position="417"/>
        <end position="437"/>
    </location>
</feature>
<evidence type="ECO:0000256" key="6">
    <source>
        <dbReference type="ARBA" id="ARBA00022676"/>
    </source>
</evidence>
<evidence type="ECO:0000256" key="3">
    <source>
        <dbReference type="ARBA" id="ARBA00010600"/>
    </source>
</evidence>
<evidence type="ECO:0000256" key="5">
    <source>
        <dbReference type="ARBA" id="ARBA00018512"/>
    </source>
</evidence>
<dbReference type="PANTHER" id="PTHR12989:SF10">
    <property type="entry name" value="DOL-P-GLC:GLC(2)MAN(9)GLCNAC(2)-PP-DOL ALPHA-1,2-GLUCOSYLTRANSFERASE-RELATED"/>
    <property type="match status" value="1"/>
</dbReference>
<dbReference type="PIRSF" id="PIRSF028810">
    <property type="entry name" value="Alpha1_2_glucosyltferase_Alg10"/>
    <property type="match status" value="1"/>
</dbReference>
<comment type="similarity">
    <text evidence="3 14">Belongs to the ALG10 glucosyltransferase family.</text>
</comment>
<evidence type="ECO:0000256" key="9">
    <source>
        <dbReference type="ARBA" id="ARBA00022824"/>
    </source>
</evidence>
<dbReference type="GeneID" id="68118716"/>
<feature type="transmembrane region" description="Helical" evidence="14">
    <location>
        <begin position="337"/>
        <end position="357"/>
    </location>
</feature>
<comment type="subcellular location">
    <subcellularLocation>
        <location evidence="1">Endoplasmic reticulum membrane</location>
        <topology evidence="1">Multi-pass membrane protein</topology>
    </subcellularLocation>
</comment>
<comment type="function">
    <text evidence="12">Dol-P-Glc:Glc(2)Man(9)GlcNAc(2)-PP-Dol alpha-1,2-glucosyltransferase that operates in the biosynthetic pathway of dolichol-linked oligosaccharides, the glycan precursors employed in protein asparagine (N)-glycosylation. The assembly of dolichol-linked oligosaccharides begins on the cytosolic side of the endoplasmic reticulum membrane and finishes in its lumen. The sequential addition of sugars to dolichol pyrophosphate produces dolichol-linked oligosaccharides containing fourteen sugars, including two GlcNAcs, nine mannoses and three glucoses. Once assembled, the oligosaccharide is transferred from the lipid to nascent proteins by oligosaccharyltransferases. In the lumen of the endoplasmic reticulum, adds the third and last glucose residue from dolichyl phosphate glucose (Dol-P-Glc) onto the lipid-linked oligosaccharide intermediate Glc(2)Man(9)GlcNAc(2)-PP-Dol to produce Glc(3)Man(9)GlcNAc(2)-PP-Dol.</text>
</comment>
<evidence type="ECO:0000256" key="13">
    <source>
        <dbReference type="ARBA" id="ARBA00048064"/>
    </source>
</evidence>
<keyword evidence="7" id="KW-0808">Transferase</keyword>
<evidence type="ECO:0000256" key="15">
    <source>
        <dbReference type="SAM" id="SignalP"/>
    </source>
</evidence>
<dbReference type="AlphaFoldDB" id="A0A6A5C664"/>
<proteinExistence type="inferred from homology"/>
<feature type="transmembrane region" description="Helical" evidence="14">
    <location>
        <begin position="287"/>
        <end position="305"/>
    </location>
</feature>
<feature type="transmembrane region" description="Helical" evidence="14">
    <location>
        <begin position="121"/>
        <end position="145"/>
    </location>
</feature>
<keyword evidence="8 14" id="KW-0812">Transmembrane</keyword>
<dbReference type="RefSeq" id="XP_044567284.1">
    <property type="nucleotide sequence ID" value="XM_044701917.1"/>
</dbReference>
<dbReference type="GO" id="GO:0006488">
    <property type="term" value="P:dolichol-linked oligosaccharide biosynthetic process"/>
    <property type="evidence" value="ECO:0007669"/>
    <property type="project" value="UniProtKB-UniRule"/>
</dbReference>
<name>A0A6A5C664_NAEFO</name>
<dbReference type="EMBL" id="VFQX01000009">
    <property type="protein sequence ID" value="KAF0982571.1"/>
    <property type="molecule type" value="Genomic_DNA"/>
</dbReference>
<feature type="transmembrane region" description="Helical" evidence="14">
    <location>
        <begin position="61"/>
        <end position="79"/>
    </location>
</feature>
<protein>
    <recommendedName>
        <fullName evidence="5 14">Dol-P-Glc:Glc(2)Man(9)GlcNAc(2)-PP-Dol alpha-1,2-glucosyltransferase</fullName>
        <ecNumber evidence="4 14">2.4.1.256</ecNumber>
    </recommendedName>
</protein>
<keyword evidence="11 14" id="KW-0472">Membrane</keyword>
<evidence type="ECO:0000256" key="14">
    <source>
        <dbReference type="PIRNR" id="PIRNR028810"/>
    </source>
</evidence>
<dbReference type="VEuPathDB" id="AmoebaDB:NF0029030"/>
<keyword evidence="15" id="KW-0732">Signal</keyword>
<dbReference type="InterPro" id="IPR016900">
    <property type="entry name" value="Alg10"/>
</dbReference>
<evidence type="ECO:0000256" key="7">
    <source>
        <dbReference type="ARBA" id="ARBA00022679"/>
    </source>
</evidence>
<feature type="signal peptide" evidence="15">
    <location>
        <begin position="1"/>
        <end position="22"/>
    </location>
</feature>
<dbReference type="GO" id="GO:0005789">
    <property type="term" value="C:endoplasmic reticulum membrane"/>
    <property type="evidence" value="ECO:0007669"/>
    <property type="project" value="UniProtKB-SubCell"/>
</dbReference>
<reference evidence="16 17" key="1">
    <citation type="journal article" date="2019" name="Sci. Rep.">
        <title>Nanopore sequencing improves the draft genome of the human pathogenic amoeba Naegleria fowleri.</title>
        <authorList>
            <person name="Liechti N."/>
            <person name="Schurch N."/>
            <person name="Bruggmann R."/>
            <person name="Wittwer M."/>
        </authorList>
    </citation>
    <scope>NUCLEOTIDE SEQUENCE [LARGE SCALE GENOMIC DNA]</scope>
    <source>
        <strain evidence="16 17">ATCC 30894</strain>
    </source>
</reference>
<dbReference type="Pfam" id="PF04922">
    <property type="entry name" value="DIE2_ALG10"/>
    <property type="match status" value="1"/>
</dbReference>
<dbReference type="GO" id="GO:0106073">
    <property type="term" value="F:dolichyl pyrophosphate Glc2Man9GlcNAc2 alpha-1,2-glucosyltransferase activity"/>
    <property type="evidence" value="ECO:0007669"/>
    <property type="project" value="UniProtKB-UniRule"/>
</dbReference>
<accession>A0A6A5C664</accession>
<evidence type="ECO:0000313" key="17">
    <source>
        <dbReference type="Proteomes" id="UP000444721"/>
    </source>
</evidence>
<organism evidence="16 17">
    <name type="scientific">Naegleria fowleri</name>
    <name type="common">Brain eating amoeba</name>
    <dbReference type="NCBI Taxonomy" id="5763"/>
    <lineage>
        <taxon>Eukaryota</taxon>
        <taxon>Discoba</taxon>
        <taxon>Heterolobosea</taxon>
        <taxon>Tetramitia</taxon>
        <taxon>Eutetramitia</taxon>
        <taxon>Vahlkampfiidae</taxon>
        <taxon>Naegleria</taxon>
    </lineage>
</organism>
<dbReference type="PANTHER" id="PTHR12989">
    <property type="entry name" value="ALPHA-1,2-GLUCOSYLTRANSFERASE ALG10"/>
    <property type="match status" value="1"/>
</dbReference>
<evidence type="ECO:0000256" key="1">
    <source>
        <dbReference type="ARBA" id="ARBA00004477"/>
    </source>
</evidence>
<evidence type="ECO:0000256" key="11">
    <source>
        <dbReference type="ARBA" id="ARBA00023136"/>
    </source>
</evidence>
<feature type="transmembrane region" description="Helical" evidence="14">
    <location>
        <begin position="194"/>
        <end position="211"/>
    </location>
</feature>
<evidence type="ECO:0000256" key="8">
    <source>
        <dbReference type="ARBA" id="ARBA00022692"/>
    </source>
</evidence>
<dbReference type="EC" id="2.4.1.256" evidence="4 14"/>
<feature type="transmembrane region" description="Helical" evidence="14">
    <location>
        <begin position="218"/>
        <end position="235"/>
    </location>
</feature>
<comment type="catalytic activity">
    <reaction evidence="13">
        <text>an alpha-D-Glc-(1-&gt;3)-alpha-D-Glc-(1-&gt;3)-alpha-D-Man-(1-&gt;2)-alpha-D-Man-(1-&gt;2)-alpha-D-Man-(1-&gt;3)-[alpha-D-Man-(1-&gt;2)-alpha-D-Man-(1-&gt;3)-[alpha-D-Man-(1-&gt;2)-alpha-D-Man-(1-&gt;6)]-alpha-D-Man-(1-&gt;6)]-beta-D-Man-(1-&gt;4)-beta-D-GlcNAc-(1-&gt;4)-alpha-D-GlcNAc-diphospho-di-trans,poly-cis-dolichol + a di-trans,poly-cis-dolichyl beta-D-glucosyl phosphate = a alpha-D-Glc-(1-&gt;2)-alpha-D-Glc-(1-&gt;3)-alpha-D-Glc-(1-&gt;3)-alpha-D-Man-(1-&gt;2)-alpha-D-Man-(1-&gt;2)-alpha-D-Man-(1-&gt;3)-[alpha-D-Man-(1-&gt;2)-alpha-D-Man-(1-&gt;3)-[alpha-D-Man-(1-&gt;2)-alpha-D-Man-(1-&gt;6)]-alpha-D-Man-(1-&gt;6)]-beta-D-Man-(1-&gt;4)-beta-D-GlcNAc-(1-&gt;4)-alpha-D-GlcNAc-diphospho-di-trans,poly-cis-dolichol + a di-trans,poly-cis-dolichyl phosphate + H(+)</text>
        <dbReference type="Rhea" id="RHEA:29543"/>
        <dbReference type="Rhea" id="RHEA-COMP:19498"/>
        <dbReference type="Rhea" id="RHEA-COMP:19502"/>
        <dbReference type="Rhea" id="RHEA-COMP:19512"/>
        <dbReference type="Rhea" id="RHEA-COMP:19522"/>
        <dbReference type="ChEBI" id="CHEBI:15378"/>
        <dbReference type="ChEBI" id="CHEBI:57525"/>
        <dbReference type="ChEBI" id="CHEBI:57683"/>
        <dbReference type="ChEBI" id="CHEBI:132522"/>
        <dbReference type="ChEBI" id="CHEBI:132523"/>
        <dbReference type="EC" id="2.4.1.256"/>
    </reaction>
    <physiologicalReaction direction="left-to-right" evidence="13">
        <dbReference type="Rhea" id="RHEA:29544"/>
    </physiologicalReaction>
</comment>
<dbReference type="VEuPathDB" id="AmoebaDB:FDP41_011501"/>
<keyword evidence="6 14" id="KW-0328">Glycosyltransferase</keyword>
<evidence type="ECO:0000256" key="2">
    <source>
        <dbReference type="ARBA" id="ARBA00004922"/>
    </source>
</evidence>
<gene>
    <name evidence="16" type="ORF">FDP41_011501</name>
</gene>
<feature type="transmembrane region" description="Helical" evidence="14">
    <location>
        <begin position="255"/>
        <end position="275"/>
    </location>
</feature>
<evidence type="ECO:0000256" key="10">
    <source>
        <dbReference type="ARBA" id="ARBA00022989"/>
    </source>
</evidence>
<evidence type="ECO:0000313" key="16">
    <source>
        <dbReference type="EMBL" id="KAF0982571.1"/>
    </source>
</evidence>
<dbReference type="Proteomes" id="UP000444721">
    <property type="component" value="Unassembled WGS sequence"/>
</dbReference>
<comment type="caution">
    <text evidence="16">The sequence shown here is derived from an EMBL/GenBank/DDBJ whole genome shotgun (WGS) entry which is preliminary data.</text>
</comment>
<feature type="transmembrane region" description="Helical" evidence="14">
    <location>
        <begin position="364"/>
        <end position="381"/>
    </location>
</feature>
<feature type="transmembrane region" description="Helical" evidence="14">
    <location>
        <begin position="91"/>
        <end position="109"/>
    </location>
</feature>